<accession>A0AAW1WIT7</accession>
<comment type="caution">
    <text evidence="1">The sequence shown here is derived from an EMBL/GenBank/DDBJ whole genome shotgun (WGS) entry which is preliminary data.</text>
</comment>
<dbReference type="PANTHER" id="PTHR36384">
    <property type="entry name" value="SAWADEE PROTEIN"/>
    <property type="match status" value="1"/>
</dbReference>
<proteinExistence type="predicted"/>
<evidence type="ECO:0000313" key="2">
    <source>
        <dbReference type="Proteomes" id="UP001457282"/>
    </source>
</evidence>
<evidence type="ECO:0000313" key="1">
    <source>
        <dbReference type="EMBL" id="KAK9924327.1"/>
    </source>
</evidence>
<dbReference type="PANTHER" id="PTHR36384:SF1">
    <property type="entry name" value="SAWADEE PROTEIN"/>
    <property type="match status" value="1"/>
</dbReference>
<dbReference type="AlphaFoldDB" id="A0AAW1WIT7"/>
<dbReference type="Proteomes" id="UP001457282">
    <property type="component" value="Unassembled WGS sequence"/>
</dbReference>
<sequence>MITIKMWRKLREYLIMVSGLRNCESLETSPSRGSLALSSSVEGMSTFSNHLRISCEAAYDLKDRCKDTSPSRGSLALSCYVDGMSDNPSDMGGRDDMDIGGVPYMVIVENLEKGISPFTIMEFIHQQVSITCQASVSPSKSSESYTCGIILLASKKNLDKLSDFLESPDHIIISSTGRPLLMTEKRPVPETLRASIQGFILVSQTALESRTVSSNELDVVSSGSREYMKAKELKNLFKEFSKHQCGLHRRLLLEEGKISQMYM</sequence>
<name>A0AAW1WIT7_RUBAR</name>
<reference evidence="1 2" key="1">
    <citation type="journal article" date="2023" name="G3 (Bethesda)">
        <title>A chromosome-length genome assembly and annotation of blackberry (Rubus argutus, cv. 'Hillquist').</title>
        <authorList>
            <person name="Bruna T."/>
            <person name="Aryal R."/>
            <person name="Dudchenko O."/>
            <person name="Sargent D.J."/>
            <person name="Mead D."/>
            <person name="Buti M."/>
            <person name="Cavallini A."/>
            <person name="Hytonen T."/>
            <person name="Andres J."/>
            <person name="Pham M."/>
            <person name="Weisz D."/>
            <person name="Mascagni F."/>
            <person name="Usai G."/>
            <person name="Natali L."/>
            <person name="Bassil N."/>
            <person name="Fernandez G.E."/>
            <person name="Lomsadze A."/>
            <person name="Armour M."/>
            <person name="Olukolu B."/>
            <person name="Poorten T."/>
            <person name="Britton C."/>
            <person name="Davik J."/>
            <person name="Ashrafi H."/>
            <person name="Aiden E.L."/>
            <person name="Borodovsky M."/>
            <person name="Worthington M."/>
        </authorList>
    </citation>
    <scope>NUCLEOTIDE SEQUENCE [LARGE SCALE GENOMIC DNA]</scope>
    <source>
        <strain evidence="1">PI 553951</strain>
    </source>
</reference>
<dbReference type="EMBL" id="JBEDUW010000006">
    <property type="protein sequence ID" value="KAK9924327.1"/>
    <property type="molecule type" value="Genomic_DNA"/>
</dbReference>
<keyword evidence="2" id="KW-1185">Reference proteome</keyword>
<protein>
    <submittedName>
        <fullName evidence="1">Uncharacterized protein</fullName>
    </submittedName>
</protein>
<organism evidence="1 2">
    <name type="scientific">Rubus argutus</name>
    <name type="common">Southern blackberry</name>
    <dbReference type="NCBI Taxonomy" id="59490"/>
    <lineage>
        <taxon>Eukaryota</taxon>
        <taxon>Viridiplantae</taxon>
        <taxon>Streptophyta</taxon>
        <taxon>Embryophyta</taxon>
        <taxon>Tracheophyta</taxon>
        <taxon>Spermatophyta</taxon>
        <taxon>Magnoliopsida</taxon>
        <taxon>eudicotyledons</taxon>
        <taxon>Gunneridae</taxon>
        <taxon>Pentapetalae</taxon>
        <taxon>rosids</taxon>
        <taxon>fabids</taxon>
        <taxon>Rosales</taxon>
        <taxon>Rosaceae</taxon>
        <taxon>Rosoideae</taxon>
        <taxon>Rosoideae incertae sedis</taxon>
        <taxon>Rubus</taxon>
    </lineage>
</organism>
<gene>
    <name evidence="1" type="ORF">M0R45_032704</name>
</gene>